<protein>
    <submittedName>
        <fullName evidence="6">FAD-dependent oxidoreductase</fullName>
    </submittedName>
</protein>
<dbReference type="Pfam" id="PF12831">
    <property type="entry name" value="FAD_oxidored"/>
    <property type="match status" value="1"/>
</dbReference>
<proteinExistence type="predicted"/>
<keyword evidence="1" id="KW-0004">4Fe-4S</keyword>
<dbReference type="SUPFAM" id="SSF51905">
    <property type="entry name" value="FAD/NAD(P)-binding domain"/>
    <property type="match status" value="1"/>
</dbReference>
<evidence type="ECO:0000256" key="1">
    <source>
        <dbReference type="ARBA" id="ARBA00022485"/>
    </source>
</evidence>
<dbReference type="InterPro" id="IPR036188">
    <property type="entry name" value="FAD/NAD-bd_sf"/>
</dbReference>
<evidence type="ECO:0000256" key="2">
    <source>
        <dbReference type="ARBA" id="ARBA00022723"/>
    </source>
</evidence>
<evidence type="ECO:0000256" key="3">
    <source>
        <dbReference type="ARBA" id="ARBA00023002"/>
    </source>
</evidence>
<evidence type="ECO:0000256" key="4">
    <source>
        <dbReference type="ARBA" id="ARBA00023004"/>
    </source>
</evidence>
<keyword evidence="7" id="KW-1185">Reference proteome</keyword>
<keyword evidence="5" id="KW-0411">Iron-sulfur</keyword>
<dbReference type="AlphaFoldDB" id="A0A926HYU4"/>
<gene>
    <name evidence="6" type="ORF">H8698_05865</name>
</gene>
<dbReference type="EMBL" id="JACRSU010000002">
    <property type="protein sequence ID" value="MBC8540500.1"/>
    <property type="molecule type" value="Genomic_DNA"/>
</dbReference>
<reference evidence="6" key="1">
    <citation type="submission" date="2020-08" db="EMBL/GenBank/DDBJ databases">
        <title>Genome public.</title>
        <authorList>
            <person name="Liu C."/>
            <person name="Sun Q."/>
        </authorList>
    </citation>
    <scope>NUCLEOTIDE SEQUENCE</scope>
    <source>
        <strain evidence="6">H8</strain>
    </source>
</reference>
<dbReference type="GO" id="GO:0016491">
    <property type="term" value="F:oxidoreductase activity"/>
    <property type="evidence" value="ECO:0007669"/>
    <property type="project" value="UniProtKB-KW"/>
</dbReference>
<name>A0A926HYU4_9FIRM</name>
<dbReference type="GO" id="GO:0046872">
    <property type="term" value="F:metal ion binding"/>
    <property type="evidence" value="ECO:0007669"/>
    <property type="project" value="UniProtKB-KW"/>
</dbReference>
<dbReference type="PANTHER" id="PTHR43498">
    <property type="entry name" value="FERREDOXIN:COB-COM HETERODISULFIDE REDUCTASE SUBUNIT A"/>
    <property type="match status" value="1"/>
</dbReference>
<evidence type="ECO:0000313" key="6">
    <source>
        <dbReference type="EMBL" id="MBC8540500.1"/>
    </source>
</evidence>
<dbReference type="GO" id="GO:0051539">
    <property type="term" value="F:4 iron, 4 sulfur cluster binding"/>
    <property type="evidence" value="ECO:0007669"/>
    <property type="project" value="UniProtKB-KW"/>
</dbReference>
<comment type="caution">
    <text evidence="6">The sequence shown here is derived from an EMBL/GenBank/DDBJ whole genome shotgun (WGS) entry which is preliminary data.</text>
</comment>
<organism evidence="6 7">
    <name type="scientific">Congzhengia minquanensis</name>
    <dbReference type="NCBI Taxonomy" id="2763657"/>
    <lineage>
        <taxon>Bacteria</taxon>
        <taxon>Bacillati</taxon>
        <taxon>Bacillota</taxon>
        <taxon>Clostridia</taxon>
        <taxon>Eubacteriales</taxon>
        <taxon>Oscillospiraceae</taxon>
        <taxon>Congzhengia</taxon>
    </lineage>
</organism>
<evidence type="ECO:0000256" key="5">
    <source>
        <dbReference type="ARBA" id="ARBA00023014"/>
    </source>
</evidence>
<evidence type="ECO:0000313" key="7">
    <source>
        <dbReference type="Proteomes" id="UP000611762"/>
    </source>
</evidence>
<dbReference type="RefSeq" id="WP_249311682.1">
    <property type="nucleotide sequence ID" value="NZ_JACRSU010000002.1"/>
</dbReference>
<accession>A0A926HYU4</accession>
<dbReference type="Gene3D" id="3.50.50.60">
    <property type="entry name" value="FAD/NAD(P)-binding domain"/>
    <property type="match status" value="1"/>
</dbReference>
<dbReference type="PANTHER" id="PTHR43498:SF1">
    <property type="entry name" value="COB--COM HETERODISULFIDE REDUCTASE IRON-SULFUR SUBUNIT A"/>
    <property type="match status" value="1"/>
</dbReference>
<keyword evidence="3" id="KW-0560">Oxidoreductase</keyword>
<sequence length="563" mass="63967">MRTLNHQVDLCVVGGGLAGLCAAVSAARHGIKVAIMQDRPVFGGNSSSEIRMWVCGARGKDNRETGIIEEMILDNHYRNTSLSFSIWDSVLYEKALLEENLQVIMNCSCLDAEMDGNKIVSVKGWQTTTQTFHIVKATYFADCSGDSILAPLSGAEHTYGRESKRDYNETIPPDERDLKTMGMSCLMQFRETDHKCEFIPPKWAYQYTDDSCFKCKRHDKEENYWWIEVGGLQNCIDDTEELKDELLKIAFGVIDHIKNHGDHGMDNWELDWVGFLPGKRESRRYIGKHVVTQNDVETEGKFYDIVGYGGWTMDDHFPEGFYYQKGETTIFHPAPSPWGIPFRALCSKNIENLMFAGRNISVTHAALSSSRVMATCAVLGQALGTAAALMVNSGTDINGIDIKELQRQLMFDDCYLPFMEREVSPLTLKAKTNAEIVRNGKDRGEENLWKGNAGDSLVYEFDSPELVEKIRIIFDSDLNRKYHNMPCRFDLVEKNYRMPKTMVKEYAVKITDENGNVSEIHVKDNCQRLVFHEIGKKVKKIELVPFADFGGTDEMRVFSFELV</sequence>
<keyword evidence="2" id="KW-0479">Metal-binding</keyword>
<dbReference type="Proteomes" id="UP000611762">
    <property type="component" value="Unassembled WGS sequence"/>
</dbReference>
<dbReference type="InterPro" id="IPR039650">
    <property type="entry name" value="HdrA-like"/>
</dbReference>
<keyword evidence="4" id="KW-0408">Iron</keyword>